<keyword evidence="2 4" id="KW-0328">Glycosyltransferase</keyword>
<dbReference type="GO" id="GO:0005975">
    <property type="term" value="P:carbohydrate metabolic process"/>
    <property type="evidence" value="ECO:0007669"/>
    <property type="project" value="InterPro"/>
</dbReference>
<evidence type="ECO:0000313" key="8">
    <source>
        <dbReference type="Proteomes" id="UP000295064"/>
    </source>
</evidence>
<evidence type="ECO:0000256" key="3">
    <source>
        <dbReference type="ARBA" id="ARBA00022679"/>
    </source>
</evidence>
<dbReference type="Pfam" id="PF00128">
    <property type="entry name" value="Alpha-amylase"/>
    <property type="match status" value="1"/>
</dbReference>
<dbReference type="RefSeq" id="WP_133515853.1">
    <property type="nucleotide sequence ID" value="NZ_SNWX01000026.1"/>
</dbReference>
<feature type="binding site" evidence="5">
    <location>
        <position position="108"/>
    </location>
    <ligand>
        <name>substrate</name>
    </ligand>
</feature>
<dbReference type="PIRSF" id="PIRSF003059">
    <property type="entry name" value="Sucrose_phosphorylase"/>
    <property type="match status" value="1"/>
</dbReference>
<feature type="binding site" evidence="5">
    <location>
        <begin position="239"/>
        <end position="241"/>
    </location>
    <ligand>
        <name>substrate</name>
    </ligand>
</feature>
<dbReference type="InterPro" id="IPR017853">
    <property type="entry name" value="GH"/>
</dbReference>
<dbReference type="Gene3D" id="3.20.20.80">
    <property type="entry name" value="Glycosidases"/>
    <property type="match status" value="1"/>
</dbReference>
<dbReference type="Proteomes" id="UP000295064">
    <property type="component" value="Unassembled WGS sequence"/>
</dbReference>
<dbReference type="InterPro" id="IPR045857">
    <property type="entry name" value="O16G_dom_2"/>
</dbReference>
<evidence type="ECO:0000259" key="6">
    <source>
        <dbReference type="SMART" id="SM00642"/>
    </source>
</evidence>
<accession>A0A4R6LHL3</accession>
<dbReference type="GO" id="GO:0004645">
    <property type="term" value="F:1,4-alpha-oligoglucan phosphorylase activity"/>
    <property type="evidence" value="ECO:0007669"/>
    <property type="project" value="UniProtKB-UniRule"/>
</dbReference>
<dbReference type="InterPro" id="IPR013780">
    <property type="entry name" value="Glyco_hydro_b"/>
</dbReference>
<dbReference type="AlphaFoldDB" id="A0A4R6LHL3"/>
<protein>
    <recommendedName>
        <fullName evidence="4">Sucrose 6(F)-phosphate phosphorylase</fullName>
        <ecNumber evidence="4">2.4.1.329</ecNumber>
    </recommendedName>
</protein>
<feature type="binding site" evidence="5">
    <location>
        <position position="146"/>
    </location>
    <ligand>
        <name>substrate</name>
    </ligand>
</feature>
<proteinExistence type="inferred from homology"/>
<dbReference type="SMART" id="SM00642">
    <property type="entry name" value="Aamy"/>
    <property type="match status" value="1"/>
</dbReference>
<dbReference type="Gene3D" id="2.60.40.1180">
    <property type="entry name" value="Golgi alpha-mannosidase II"/>
    <property type="match status" value="1"/>
</dbReference>
<organism evidence="7 8">
    <name type="scientific">Halanaerobium saccharolyticum</name>
    <dbReference type="NCBI Taxonomy" id="43595"/>
    <lineage>
        <taxon>Bacteria</taxon>
        <taxon>Bacillati</taxon>
        <taxon>Bacillota</taxon>
        <taxon>Clostridia</taxon>
        <taxon>Halanaerobiales</taxon>
        <taxon>Halanaerobiaceae</taxon>
        <taxon>Halanaerobium</taxon>
    </lineage>
</organism>
<evidence type="ECO:0000313" key="7">
    <source>
        <dbReference type="EMBL" id="TDO83362.1"/>
    </source>
</evidence>
<feature type="binding site" evidence="5">
    <location>
        <begin position="349"/>
        <end position="350"/>
    </location>
    <ligand>
        <name>substrate</name>
    </ligand>
</feature>
<evidence type="ECO:0000256" key="5">
    <source>
        <dbReference type="PIRSR" id="PIRSR003059-2"/>
    </source>
</evidence>
<dbReference type="PANTHER" id="PTHR38784:SF1">
    <property type="entry name" value="SUCROSE PHOSPHORYLASE"/>
    <property type="match status" value="1"/>
</dbReference>
<dbReference type="CDD" id="cd11356">
    <property type="entry name" value="AmyAc_Sucrose_phosphorylase-like_1"/>
    <property type="match status" value="1"/>
</dbReference>
<dbReference type="OrthoDB" id="9805159at2"/>
<keyword evidence="3 4" id="KW-0808">Transferase</keyword>
<dbReference type="InterPro" id="IPR033746">
    <property type="entry name" value="GGa_phosphorylase"/>
</dbReference>
<dbReference type="EMBL" id="SNWX01000026">
    <property type="protein sequence ID" value="TDO83362.1"/>
    <property type="molecule type" value="Genomic_DNA"/>
</dbReference>
<evidence type="ECO:0000256" key="1">
    <source>
        <dbReference type="ARBA" id="ARBA00008452"/>
    </source>
</evidence>
<dbReference type="InterPro" id="IPR006047">
    <property type="entry name" value="GH13_cat_dom"/>
</dbReference>
<evidence type="ECO:0000256" key="2">
    <source>
        <dbReference type="ARBA" id="ARBA00022676"/>
    </source>
</evidence>
<reference evidence="7 8" key="1">
    <citation type="submission" date="2019-03" db="EMBL/GenBank/DDBJ databases">
        <title>Subsurface microbial communities from deep shales in Ohio and West Virginia, USA.</title>
        <authorList>
            <person name="Wrighton K."/>
        </authorList>
    </citation>
    <scope>NUCLEOTIDE SEQUENCE [LARGE SCALE GENOMIC DNA]</scope>
    <source>
        <strain evidence="7 8">MA284_T2</strain>
    </source>
</reference>
<name>A0A4R6LHL3_9FIRM</name>
<feature type="domain" description="Glycosyl hydrolase family 13 catalytic" evidence="6">
    <location>
        <begin position="80"/>
        <end position="466"/>
    </location>
</feature>
<dbReference type="EC" id="2.4.1.329" evidence="4"/>
<comment type="similarity">
    <text evidence="1 4">Belongs to the glycosyl hydrolase 13 family. Sucrose phosphorylase subfamily.</text>
</comment>
<gene>
    <name evidence="7" type="ORF">DFR79_12620</name>
</gene>
<comment type="catalytic activity">
    <reaction evidence="4">
        <text>sucrose 6(F)-phosphate + phosphate = beta-D-fructose 6-phosphate + alpha-D-glucose 1-phosphate</text>
        <dbReference type="Rhea" id="RHEA:38863"/>
        <dbReference type="ChEBI" id="CHEBI:43474"/>
        <dbReference type="ChEBI" id="CHEBI:57634"/>
        <dbReference type="ChEBI" id="CHEBI:57723"/>
        <dbReference type="ChEBI" id="CHEBI:58601"/>
        <dbReference type="EC" id="2.4.1.329"/>
    </reaction>
</comment>
<dbReference type="SUPFAM" id="SSF51445">
    <property type="entry name" value="(Trans)glycosidases"/>
    <property type="match status" value="1"/>
</dbReference>
<feature type="binding site" evidence="5">
    <location>
        <position position="455"/>
    </location>
    <ligand>
        <name>substrate</name>
    </ligand>
</feature>
<dbReference type="InterPro" id="IPR016377">
    <property type="entry name" value="Sucrose_GGa_phosphorylase-rel"/>
</dbReference>
<sequence>MDFKIPYSAQKKLKEKLNFIYGEQKTAEFYPVLKDFILEFAEKHPELRKRDQNSARLSEKDSVVICYGDHIQTEGEAPLQTLNNFFKNHLEQSISTIHLLPFFPYSSDDGFAVIDYKEVNSDFGNWSDIEAIRENFSLMFDAVINHISAESKWFKKYKKQEGKYANYFIEADPEKDYSKVTRPRAKPLLTEVETAAGKKHVWTTFSPDQIDLNFKETEVLLEIIDVLLFYAAQGAEIIRLDAIAYLWKEIGTSCIHLPETHKVIQLFKEIFKLVAPETLILTETNVPHEENISYFGQGVDEADMVYNFTLPPLVLYSFLEEDASKLTEWAASLEELEAGNYYFNFLASHDGVGLRPVEGILAENQIENVVKKVKAKGGLVSYKTNSDGSKSPYEINVSYVDAVRDQDKKIELQVKQFMASQAIMLALQGVPGIYLHSLLGSENYQQGVEESGENRRINREKLDRDRLLAELNEENSFRQQVFDSYRELLKLRKENAAFAPDSLQKILELDRRVFAVQRGEGEQKIIALCNVSASPVELEIAADIIQSKAQNYFEDIIESRDYKIEAKSLKLKLAPYQSRWLKAREE</sequence>
<dbReference type="PANTHER" id="PTHR38784">
    <property type="entry name" value="SUCROSE PHOSPHORYLASE"/>
    <property type="match status" value="1"/>
</dbReference>
<dbReference type="Gene3D" id="3.90.400.10">
    <property type="entry name" value="Oligo-1,6-glucosidase, Domain 2"/>
    <property type="match status" value="1"/>
</dbReference>
<evidence type="ECO:0000256" key="4">
    <source>
        <dbReference type="PIRNR" id="PIRNR003059"/>
    </source>
</evidence>
<comment type="caution">
    <text evidence="7">The sequence shown here is derived from an EMBL/GenBank/DDBJ whole genome shotgun (WGS) entry which is preliminary data.</text>
</comment>